<organism evidence="2 3">
    <name type="scientific">Protopolystoma xenopodis</name>
    <dbReference type="NCBI Taxonomy" id="117903"/>
    <lineage>
        <taxon>Eukaryota</taxon>
        <taxon>Metazoa</taxon>
        <taxon>Spiralia</taxon>
        <taxon>Lophotrochozoa</taxon>
        <taxon>Platyhelminthes</taxon>
        <taxon>Monogenea</taxon>
        <taxon>Polyopisthocotylea</taxon>
        <taxon>Polystomatidea</taxon>
        <taxon>Polystomatidae</taxon>
        <taxon>Protopolystoma</taxon>
    </lineage>
</organism>
<dbReference type="PANTHER" id="PTHR14690:SF0">
    <property type="entry name" value="IQ MOTIF CONTAINING WITH AAA DOMAIN 1"/>
    <property type="match status" value="1"/>
</dbReference>
<dbReference type="Proteomes" id="UP000784294">
    <property type="component" value="Unassembled WGS sequence"/>
</dbReference>
<keyword evidence="3" id="KW-1185">Reference proteome</keyword>
<protein>
    <submittedName>
        <fullName evidence="2">Uncharacterized protein</fullName>
    </submittedName>
</protein>
<dbReference type="EMBL" id="CAAALY010244888">
    <property type="protein sequence ID" value="VEL32927.1"/>
    <property type="molecule type" value="Genomic_DNA"/>
</dbReference>
<dbReference type="PANTHER" id="PTHR14690">
    <property type="entry name" value="IQ MOTIF CONTAINING WITH AAA DOMAIN 1"/>
    <property type="match status" value="1"/>
</dbReference>
<reference evidence="2" key="1">
    <citation type="submission" date="2018-11" db="EMBL/GenBank/DDBJ databases">
        <authorList>
            <consortium name="Pathogen Informatics"/>
        </authorList>
    </citation>
    <scope>NUCLEOTIDE SEQUENCE</scope>
</reference>
<evidence type="ECO:0000313" key="3">
    <source>
        <dbReference type="Proteomes" id="UP000784294"/>
    </source>
</evidence>
<dbReference type="AlphaFoldDB" id="A0A448XBI0"/>
<evidence type="ECO:0000256" key="1">
    <source>
        <dbReference type="SAM" id="MobiDB-lite"/>
    </source>
</evidence>
<dbReference type="InterPro" id="IPR052267">
    <property type="entry name" value="N-DRC_Component"/>
</dbReference>
<gene>
    <name evidence="2" type="ORF">PXEA_LOCUS26367</name>
</gene>
<sequence length="104" mass="11561">MDFSSLSKVSDGYTAGQIHTVVKTVLTEKRIARLSRKPLKALEFVTPLAKIDPVFTEEEEAFKQWYTRTPLGRKRELAAQREAEEAAGGGNTKNKKGAPGKKKK</sequence>
<name>A0A448XBI0_9PLAT</name>
<evidence type="ECO:0000313" key="2">
    <source>
        <dbReference type="EMBL" id="VEL32927.1"/>
    </source>
</evidence>
<feature type="compositionally biased region" description="Basic residues" evidence="1">
    <location>
        <begin position="93"/>
        <end position="104"/>
    </location>
</feature>
<proteinExistence type="predicted"/>
<dbReference type="OrthoDB" id="3046016at2759"/>
<feature type="region of interest" description="Disordered" evidence="1">
    <location>
        <begin position="78"/>
        <end position="104"/>
    </location>
</feature>
<accession>A0A448XBI0</accession>
<comment type="caution">
    <text evidence="2">The sequence shown here is derived from an EMBL/GenBank/DDBJ whole genome shotgun (WGS) entry which is preliminary data.</text>
</comment>